<evidence type="ECO:0000313" key="1">
    <source>
        <dbReference type="EnsemblPlants" id="Kaladp0082s0154.1.v1.1.CDS.1"/>
    </source>
</evidence>
<dbReference type="Gramene" id="Kaladp0082s0154.1.v1.1">
    <property type="protein sequence ID" value="Kaladp0082s0154.1.v1.1.CDS.1"/>
    <property type="gene ID" value="Kaladp0082s0154.v1.1"/>
</dbReference>
<sequence length="69" mass="7840">MRQPALYHYLDDEDHSLETNCKSQTLSQPLVPLLPRTMSDCIIGLCGQSISRREDSDSNRSVSYWGNIP</sequence>
<evidence type="ECO:0000313" key="2">
    <source>
        <dbReference type="Proteomes" id="UP000594263"/>
    </source>
</evidence>
<dbReference type="AlphaFoldDB" id="A0A7N0UTP9"/>
<protein>
    <submittedName>
        <fullName evidence="1">Uncharacterized protein</fullName>
    </submittedName>
</protein>
<proteinExistence type="predicted"/>
<dbReference type="Proteomes" id="UP000594263">
    <property type="component" value="Unplaced"/>
</dbReference>
<dbReference type="EnsemblPlants" id="Kaladp0082s0154.1.v1.1">
    <property type="protein sequence ID" value="Kaladp0082s0154.1.v1.1.CDS.1"/>
    <property type="gene ID" value="Kaladp0082s0154.v1.1"/>
</dbReference>
<keyword evidence="2" id="KW-1185">Reference proteome</keyword>
<organism evidence="1 2">
    <name type="scientific">Kalanchoe fedtschenkoi</name>
    <name type="common">Lavender scallops</name>
    <name type="synonym">South American air plant</name>
    <dbReference type="NCBI Taxonomy" id="63787"/>
    <lineage>
        <taxon>Eukaryota</taxon>
        <taxon>Viridiplantae</taxon>
        <taxon>Streptophyta</taxon>
        <taxon>Embryophyta</taxon>
        <taxon>Tracheophyta</taxon>
        <taxon>Spermatophyta</taxon>
        <taxon>Magnoliopsida</taxon>
        <taxon>eudicotyledons</taxon>
        <taxon>Gunneridae</taxon>
        <taxon>Pentapetalae</taxon>
        <taxon>Saxifragales</taxon>
        <taxon>Crassulaceae</taxon>
        <taxon>Kalanchoe</taxon>
    </lineage>
</organism>
<reference evidence="1" key="1">
    <citation type="submission" date="2021-01" db="UniProtKB">
        <authorList>
            <consortium name="EnsemblPlants"/>
        </authorList>
    </citation>
    <scope>IDENTIFICATION</scope>
</reference>
<name>A0A7N0UTP9_KALFE</name>
<accession>A0A7N0UTP9</accession>